<organism evidence="2 3">
    <name type="scientific">Rothia aeria</name>
    <dbReference type="NCBI Taxonomy" id="172042"/>
    <lineage>
        <taxon>Bacteria</taxon>
        <taxon>Bacillati</taxon>
        <taxon>Actinomycetota</taxon>
        <taxon>Actinomycetes</taxon>
        <taxon>Micrococcales</taxon>
        <taxon>Micrococcaceae</taxon>
        <taxon>Rothia</taxon>
    </lineage>
</organism>
<dbReference type="RefSeq" id="WP_128087641.1">
    <property type="nucleotide sequence ID" value="NZ_CAUUGO010000007.1"/>
</dbReference>
<proteinExistence type="predicted"/>
<dbReference type="KEGG" id="raj:RA11412_1424"/>
<dbReference type="InterPro" id="IPR007621">
    <property type="entry name" value="TPM_dom"/>
</dbReference>
<dbReference type="Pfam" id="PF04536">
    <property type="entry name" value="TPM_phosphatase"/>
    <property type="match status" value="1"/>
</dbReference>
<evidence type="ECO:0000259" key="1">
    <source>
        <dbReference type="Pfam" id="PF04536"/>
    </source>
</evidence>
<evidence type="ECO:0000313" key="2">
    <source>
        <dbReference type="EMBL" id="BAV87723.1"/>
    </source>
</evidence>
<dbReference type="EMBL" id="AP017895">
    <property type="protein sequence ID" value="BAV87723.1"/>
    <property type="molecule type" value="Genomic_DNA"/>
</dbReference>
<accession>A0A2Z5QZD5</accession>
<name>A0A2Z5QZD5_9MICC</name>
<protein>
    <recommendedName>
        <fullName evidence="1">TPM domain-containing protein</fullName>
    </recommendedName>
</protein>
<sequence length="458" mass="50245">MNTFPTHTCTERIRRTFRRTHRTFLAMALAAVLGVGHTVVTSVVLPSASSAVVGTRTFDSRLDPAHPVVDKTGVLSTEQIQQMSVPLADVSARRGVSLQVVVIDRAAPEWADNWGHKFLRQNGAGPDDKTALLLIELDPQGTGDKNATPEASFHSLNMHYLGATEGSEIRNKIINPLLEKRDFTGIAQAMAKAFDNSTGYPDKYNIQPAPQTATPTPSPTPSPTAAGQSVMKTELNPEDPVFSLTSYSLTDPKLWPELISFNKNNDAQLYVVLLTKPENPSDLQEWGKEFLRVNNAPARTAVLVCQGDGTRDDPRKCLVTTNDSGFISDNSLHKINNDYVKEKSNYNDFGGIIRAALEGIRKESLDAKTKAAPKESNGFLDTVLVFLIIGLFIAFICAAIIGFGNFIIKVYRGLSRIFAGTPKSNTLEDSNKPDQSRTNIPNIDKLAIENWEKYSLNE</sequence>
<gene>
    <name evidence="2" type="ORF">RA11412_1424</name>
</gene>
<reference evidence="2 3" key="1">
    <citation type="submission" date="2016-10" db="EMBL/GenBank/DDBJ databases">
        <title>Genome sequence of Rothia aeria strain JCM11412.</title>
        <authorList>
            <person name="Nambu T."/>
        </authorList>
    </citation>
    <scope>NUCLEOTIDE SEQUENCE [LARGE SCALE GENOMIC DNA]</scope>
    <source>
        <strain evidence="2 3">JCM 11412</strain>
    </source>
</reference>
<dbReference type="GeneID" id="93861100"/>
<evidence type="ECO:0000313" key="3">
    <source>
        <dbReference type="Proteomes" id="UP000250241"/>
    </source>
</evidence>
<dbReference type="AlphaFoldDB" id="A0A2Z5QZD5"/>
<feature type="domain" description="TPM" evidence="1">
    <location>
        <begin position="68"/>
        <end position="192"/>
    </location>
</feature>
<keyword evidence="3" id="KW-1185">Reference proteome</keyword>
<dbReference type="Proteomes" id="UP000250241">
    <property type="component" value="Chromosome"/>
</dbReference>
<dbReference type="Gene3D" id="3.10.310.50">
    <property type="match status" value="1"/>
</dbReference>